<reference evidence="9" key="1">
    <citation type="submission" date="2020-01" db="EMBL/GenBank/DDBJ databases">
        <authorList>
            <consortium name="DOE Joint Genome Institute"/>
            <person name="Haridas S."/>
            <person name="Albert R."/>
            <person name="Binder M."/>
            <person name="Bloem J."/>
            <person name="Labutti K."/>
            <person name="Salamov A."/>
            <person name="Andreopoulos B."/>
            <person name="Baker S.E."/>
            <person name="Barry K."/>
            <person name="Bills G."/>
            <person name="Bluhm B.H."/>
            <person name="Cannon C."/>
            <person name="Castanera R."/>
            <person name="Culley D.E."/>
            <person name="Daum C."/>
            <person name="Ezra D."/>
            <person name="Gonzalez J.B."/>
            <person name="Henrissat B."/>
            <person name="Kuo A."/>
            <person name="Liang C."/>
            <person name="Lipzen A."/>
            <person name="Lutzoni F."/>
            <person name="Magnuson J."/>
            <person name="Mondo S."/>
            <person name="Nolan M."/>
            <person name="Ohm R."/>
            <person name="Pangilinan J."/>
            <person name="Park H.-J."/>
            <person name="Ramirez L."/>
            <person name="Alfaro M."/>
            <person name="Sun H."/>
            <person name="Tritt A."/>
            <person name="Yoshinaga Y."/>
            <person name="Zwiers L.-H."/>
            <person name="Turgeon B.G."/>
            <person name="Goodwin S.B."/>
            <person name="Spatafora J.W."/>
            <person name="Crous P.W."/>
            <person name="Grigoriev I.V."/>
        </authorList>
    </citation>
    <scope>NUCLEOTIDE SEQUENCE</scope>
    <source>
        <strain evidence="9">CBS 342.82</strain>
    </source>
</reference>
<dbReference type="PANTHER" id="PTHR22950:SF479">
    <property type="entry name" value="AMINO ACID TRANSPORTER (EUROFUNG)-RELATED"/>
    <property type="match status" value="1"/>
</dbReference>
<feature type="transmembrane region" description="Helical" evidence="6">
    <location>
        <begin position="69"/>
        <end position="92"/>
    </location>
</feature>
<protein>
    <submittedName>
        <fullName evidence="9">Transmembrane amino acid transporter</fullName>
    </submittedName>
</protein>
<feature type="transmembrane region" description="Helical" evidence="6">
    <location>
        <begin position="405"/>
        <end position="426"/>
    </location>
</feature>
<keyword evidence="4 6" id="KW-1133">Transmembrane helix</keyword>
<organism evidence="9">
    <name type="scientific">Dissoconium aciculare CBS 342.82</name>
    <dbReference type="NCBI Taxonomy" id="1314786"/>
    <lineage>
        <taxon>Eukaryota</taxon>
        <taxon>Fungi</taxon>
        <taxon>Dikarya</taxon>
        <taxon>Ascomycota</taxon>
        <taxon>Pezizomycotina</taxon>
        <taxon>Dothideomycetes</taxon>
        <taxon>Dothideomycetidae</taxon>
        <taxon>Mycosphaerellales</taxon>
        <taxon>Dissoconiaceae</taxon>
        <taxon>Dissoconium</taxon>
    </lineage>
</organism>
<feature type="transmembrane region" description="Helical" evidence="6">
    <location>
        <begin position="292"/>
        <end position="311"/>
    </location>
</feature>
<keyword evidence="8" id="KW-1185">Reference proteome</keyword>
<feature type="transmembrane region" description="Helical" evidence="6">
    <location>
        <begin position="218"/>
        <end position="239"/>
    </location>
</feature>
<dbReference type="OrthoDB" id="40134at2759"/>
<feature type="domain" description="Amino acid transporter transmembrane" evidence="7">
    <location>
        <begin position="37"/>
        <end position="426"/>
    </location>
</feature>
<evidence type="ECO:0000259" key="7">
    <source>
        <dbReference type="Pfam" id="PF01490"/>
    </source>
</evidence>
<reference evidence="9" key="2">
    <citation type="submission" date="2020-04" db="EMBL/GenBank/DDBJ databases">
        <authorList>
            <consortium name="NCBI Genome Project"/>
        </authorList>
    </citation>
    <scope>NUCLEOTIDE SEQUENCE</scope>
    <source>
        <strain evidence="9">CBS 342.82</strain>
    </source>
</reference>
<feature type="transmembrane region" description="Helical" evidence="6">
    <location>
        <begin position="362"/>
        <end position="384"/>
    </location>
</feature>
<dbReference type="RefSeq" id="XP_033460837.1">
    <property type="nucleotide sequence ID" value="XM_033602218.1"/>
</dbReference>
<feature type="transmembrane region" description="Helical" evidence="6">
    <location>
        <begin position="43"/>
        <end position="63"/>
    </location>
</feature>
<dbReference type="AlphaFoldDB" id="A0A6J3M6V5"/>
<comment type="similarity">
    <text evidence="2">Belongs to the amino acid/polyamine transporter 2 family.</text>
</comment>
<keyword evidence="5 6" id="KW-0472">Membrane</keyword>
<dbReference type="GO" id="GO:0015179">
    <property type="term" value="F:L-amino acid transmembrane transporter activity"/>
    <property type="evidence" value="ECO:0007669"/>
    <property type="project" value="TreeGrafter"/>
</dbReference>
<reference evidence="9" key="3">
    <citation type="submission" date="2025-08" db="UniProtKB">
        <authorList>
            <consortium name="RefSeq"/>
        </authorList>
    </citation>
    <scope>IDENTIFICATION</scope>
    <source>
        <strain evidence="9">CBS 342.82</strain>
    </source>
</reference>
<feature type="transmembrane region" description="Helical" evidence="6">
    <location>
        <begin position="179"/>
        <end position="198"/>
    </location>
</feature>
<evidence type="ECO:0000313" key="9">
    <source>
        <dbReference type="RefSeq" id="XP_033460837.1"/>
    </source>
</evidence>
<dbReference type="GO" id="GO:0016020">
    <property type="term" value="C:membrane"/>
    <property type="evidence" value="ECO:0007669"/>
    <property type="project" value="UniProtKB-SubCell"/>
</dbReference>
<evidence type="ECO:0000256" key="2">
    <source>
        <dbReference type="ARBA" id="ARBA00008066"/>
    </source>
</evidence>
<dbReference type="Pfam" id="PF01490">
    <property type="entry name" value="Aa_trans"/>
    <property type="match status" value="1"/>
</dbReference>
<proteinExistence type="inferred from homology"/>
<feature type="transmembrane region" description="Helical" evidence="6">
    <location>
        <begin position="113"/>
        <end position="136"/>
    </location>
</feature>
<gene>
    <name evidence="9" type="ORF">K489DRAFT_337592</name>
</gene>
<dbReference type="InterPro" id="IPR013057">
    <property type="entry name" value="AA_transpt_TM"/>
</dbReference>
<feature type="transmembrane region" description="Helical" evidence="6">
    <location>
        <begin position="251"/>
        <end position="272"/>
    </location>
</feature>
<feature type="transmembrane region" description="Helical" evidence="6">
    <location>
        <begin position="332"/>
        <end position="356"/>
    </location>
</feature>
<comment type="subcellular location">
    <subcellularLocation>
        <location evidence="1">Membrane</location>
        <topology evidence="1">Multi-pass membrane protein</topology>
    </subcellularLocation>
</comment>
<evidence type="ECO:0000313" key="8">
    <source>
        <dbReference type="Proteomes" id="UP000504637"/>
    </source>
</evidence>
<name>A0A6J3M6V5_9PEZI</name>
<keyword evidence="3 6" id="KW-0812">Transmembrane</keyword>
<dbReference type="Gene3D" id="1.20.1740.10">
    <property type="entry name" value="Amino acid/polyamine transporter I"/>
    <property type="match status" value="1"/>
</dbReference>
<evidence type="ECO:0000256" key="4">
    <source>
        <dbReference type="ARBA" id="ARBA00022989"/>
    </source>
</evidence>
<evidence type="ECO:0000256" key="6">
    <source>
        <dbReference type="SAM" id="Phobius"/>
    </source>
</evidence>
<evidence type="ECO:0000256" key="5">
    <source>
        <dbReference type="ARBA" id="ARBA00023136"/>
    </source>
</evidence>
<dbReference type="PANTHER" id="PTHR22950">
    <property type="entry name" value="AMINO ACID TRANSPORTER"/>
    <property type="match status" value="1"/>
</dbReference>
<accession>A0A6J3M6V5</accession>
<dbReference type="GeneID" id="54360018"/>
<dbReference type="Proteomes" id="UP000504637">
    <property type="component" value="Unplaced"/>
</dbReference>
<evidence type="ECO:0000256" key="1">
    <source>
        <dbReference type="ARBA" id="ARBA00004141"/>
    </source>
</evidence>
<sequence>MVKHKISSDYNAHEVASESGPGDVFGNEAGHDIKYKKLSWQMVAGLMIAEIVSNGMLALPYSIAAVGLVPGIIIIIFLGIFATYTSWLLIEFKLRHPEVHNMGDAGQILFGPIGRAVLAAGTIIFAVFATGGQMLAGQIALSSLSDHALCNVLFTGILAIASVICSFPRTLDNLKTLGIASVSTFTVAALVGMIGAGLYPTPDRVVVATTSATFFNGFFAITNPVFAYAGHFMFFILMSEMKRPQDALKSAVTLQTFSTTLYVVFAVVTYVLLGDTVSSPSFLSLEIRWQKAAFGISLLNFILAGGLYAHTAAKLIFVRLFRRSRHLHSHTVIGWATWTFLILLVNAAAFVLAVGIPIFNYLIGIAASLFAAWYTYGLAGFFLLHMLYHDGRGWREWLRKWGQATLALLTILLGAFICIAGMYVTVRGITDAYDQGTVMAPFSC</sequence>
<evidence type="ECO:0000256" key="3">
    <source>
        <dbReference type="ARBA" id="ARBA00022692"/>
    </source>
</evidence>
<feature type="transmembrane region" description="Helical" evidence="6">
    <location>
        <begin position="148"/>
        <end position="167"/>
    </location>
</feature>